<evidence type="ECO:0000313" key="2">
    <source>
        <dbReference type="EMBL" id="MEB3051286.1"/>
    </source>
</evidence>
<dbReference type="NCBIfam" id="NF033942">
    <property type="entry name" value="GjpA"/>
    <property type="match status" value="1"/>
</dbReference>
<feature type="compositionally biased region" description="Basic residues" evidence="1">
    <location>
        <begin position="17"/>
        <end position="33"/>
    </location>
</feature>
<reference evidence="2 3" key="1">
    <citation type="submission" date="2023-12" db="EMBL/GenBank/DDBJ databases">
        <title>Description of new species of Mycobacterium terrae complex isolated from sewage at the Sao Paulo Zoological Park Foundation in Brazil.</title>
        <authorList>
            <person name="Romagnoli C.L."/>
            <person name="Conceicao E.C."/>
            <person name="Machado E."/>
            <person name="Barreto L.B.P.F."/>
            <person name="Sharma A."/>
            <person name="Silva N.M."/>
            <person name="Marques L.E."/>
            <person name="Juliana M.A."/>
            <person name="Lourenco M.C.S."/>
            <person name="Digiampietri L.A."/>
            <person name="Suffys P.N."/>
            <person name="Viana-Niero C."/>
        </authorList>
    </citation>
    <scope>NUCLEOTIDE SEQUENCE [LARGE SCALE GENOMIC DNA]</scope>
    <source>
        <strain evidence="2 3">MYC123</strain>
    </source>
</reference>
<comment type="caution">
    <text evidence="2">The sequence shown here is derived from an EMBL/GenBank/DDBJ whole genome shotgun (WGS) entry which is preliminary data.</text>
</comment>
<feature type="compositionally biased region" description="Basic and acidic residues" evidence="1">
    <location>
        <begin position="1"/>
        <end position="16"/>
    </location>
</feature>
<proteinExistence type="predicted"/>
<organism evidence="2 3">
    <name type="scientific">[Mycobacterium] zoologicum</name>
    <dbReference type="NCBI Taxonomy" id="2872311"/>
    <lineage>
        <taxon>Bacteria</taxon>
        <taxon>Bacillati</taxon>
        <taxon>Actinomycetota</taxon>
        <taxon>Actinomycetes</taxon>
        <taxon>Mycobacteriales</taxon>
        <taxon>Mycobacteriaceae</taxon>
        <taxon>Mycolicibacter</taxon>
    </lineage>
</organism>
<keyword evidence="3" id="KW-1185">Reference proteome</keyword>
<dbReference type="EMBL" id="JAYJJT010000019">
    <property type="protein sequence ID" value="MEB3051286.1"/>
    <property type="molecule type" value="Genomic_DNA"/>
</dbReference>
<dbReference type="RefSeq" id="WP_224865826.1">
    <property type="nucleotide sequence ID" value="NZ_JAYJJT010000019.1"/>
</dbReference>
<gene>
    <name evidence="2" type="primary">gjpA</name>
    <name evidence="2" type="ORF">KV112_16325</name>
</gene>
<dbReference type="Proteomes" id="UP001299046">
    <property type="component" value="Unassembled WGS sequence"/>
</dbReference>
<evidence type="ECO:0000313" key="3">
    <source>
        <dbReference type="Proteomes" id="UP001299046"/>
    </source>
</evidence>
<accession>A0ABU5YMJ2</accession>
<protein>
    <submittedName>
        <fullName evidence="2">Outer membrane porin GjpA</fullName>
    </submittedName>
</protein>
<feature type="region of interest" description="Disordered" evidence="1">
    <location>
        <begin position="1"/>
        <end position="77"/>
    </location>
</feature>
<name>A0ABU5YMJ2_9MYCO</name>
<dbReference type="InterPro" id="IPR049934">
    <property type="entry name" value="GjpA-like"/>
</dbReference>
<sequence length="448" mass="46661">MLSFTREHLEFRADTRPRRHRAPGTRHHRRPHHGPGPVRLSHDVQCIHPPQRRDNIHGSSAGHHRSSRNCARPGGGGGASPCLSKLRPFATAGAVLLGAGLVIFTPVAAPLPDMGTFRDVALTSGEADLTPWIDVFNTASANSTTLLNSFFEAPAVGLQQLLANWAGFLQDFFNDPTSSTVTSVSQEMQQNLAAVLTGYTLQNATTATTSIVTAHTLDKYGSIFSGLNGDPTGHAAVFGEIPSFLPASDAATVTQILDFMASPASGIIIGELGPYIAPWVALSNSITAGDGFNETLANMVGAFFNGADLNLDSLIPAIEQADVLPAGMNIENLDFAFGGLLTPGQVGTVTDGVTPDVGGSIFNGLGIDLTGVPTIQQLETISQAVGPIGAWEGWVQTIASLLGWDGSGSPLADVTLPVIPTDILDSGTSAAAVAADLSTWVQDLLAAF</sequence>
<evidence type="ECO:0000256" key="1">
    <source>
        <dbReference type="SAM" id="MobiDB-lite"/>
    </source>
</evidence>